<organism evidence="7 8">
    <name type="scientific">Desulfonispora thiosulfatigenes DSM 11270</name>
    <dbReference type="NCBI Taxonomy" id="656914"/>
    <lineage>
        <taxon>Bacteria</taxon>
        <taxon>Bacillati</taxon>
        <taxon>Bacillota</taxon>
        <taxon>Clostridia</taxon>
        <taxon>Eubacteriales</taxon>
        <taxon>Peptococcaceae</taxon>
        <taxon>Desulfonispora</taxon>
    </lineage>
</organism>
<keyword evidence="6" id="KW-0436">Ligase</keyword>
<evidence type="ECO:0000256" key="5">
    <source>
        <dbReference type="ARBA" id="ARBA00047913"/>
    </source>
</evidence>
<gene>
    <name evidence="6" type="primary">gatC</name>
    <name evidence="7" type="ORF">SAMN00017405_0841</name>
</gene>
<dbReference type="SUPFAM" id="SSF141000">
    <property type="entry name" value="Glu-tRNAGln amidotransferase C subunit"/>
    <property type="match status" value="1"/>
</dbReference>
<dbReference type="OrthoDB" id="9813938at2"/>
<evidence type="ECO:0000256" key="3">
    <source>
        <dbReference type="ARBA" id="ARBA00024799"/>
    </source>
</evidence>
<dbReference type="GO" id="GO:0005524">
    <property type="term" value="F:ATP binding"/>
    <property type="evidence" value="ECO:0007669"/>
    <property type="project" value="UniProtKB-KW"/>
</dbReference>
<comment type="catalytic activity">
    <reaction evidence="5 6">
        <text>L-glutamyl-tRNA(Gln) + L-glutamine + ATP + H2O = L-glutaminyl-tRNA(Gln) + L-glutamate + ADP + phosphate + H(+)</text>
        <dbReference type="Rhea" id="RHEA:17521"/>
        <dbReference type="Rhea" id="RHEA-COMP:9681"/>
        <dbReference type="Rhea" id="RHEA-COMP:9684"/>
        <dbReference type="ChEBI" id="CHEBI:15377"/>
        <dbReference type="ChEBI" id="CHEBI:15378"/>
        <dbReference type="ChEBI" id="CHEBI:29985"/>
        <dbReference type="ChEBI" id="CHEBI:30616"/>
        <dbReference type="ChEBI" id="CHEBI:43474"/>
        <dbReference type="ChEBI" id="CHEBI:58359"/>
        <dbReference type="ChEBI" id="CHEBI:78520"/>
        <dbReference type="ChEBI" id="CHEBI:78521"/>
        <dbReference type="ChEBI" id="CHEBI:456216"/>
    </reaction>
</comment>
<keyword evidence="6" id="KW-0067">ATP-binding</keyword>
<dbReference type="Proteomes" id="UP000192731">
    <property type="component" value="Unassembled WGS sequence"/>
</dbReference>
<dbReference type="AlphaFoldDB" id="A0A1W1UH65"/>
<dbReference type="GO" id="GO:0050567">
    <property type="term" value="F:glutaminyl-tRNA synthase (glutamine-hydrolyzing) activity"/>
    <property type="evidence" value="ECO:0007669"/>
    <property type="project" value="UniProtKB-UniRule"/>
</dbReference>
<evidence type="ECO:0000313" key="8">
    <source>
        <dbReference type="Proteomes" id="UP000192731"/>
    </source>
</evidence>
<comment type="subunit">
    <text evidence="2 6">Heterotrimer of A, B and C subunits.</text>
</comment>
<protein>
    <recommendedName>
        <fullName evidence="6">Aspartyl/glutamyl-tRNA(Asn/Gln) amidotransferase subunit C</fullName>
        <shortName evidence="6">Asp/Glu-ADT subunit C</shortName>
        <ecNumber evidence="6">6.3.5.-</ecNumber>
    </recommendedName>
</protein>
<reference evidence="7 8" key="1">
    <citation type="submission" date="2017-04" db="EMBL/GenBank/DDBJ databases">
        <authorList>
            <person name="Afonso C.L."/>
            <person name="Miller P.J."/>
            <person name="Scott M.A."/>
            <person name="Spackman E."/>
            <person name="Goraichik I."/>
            <person name="Dimitrov K.M."/>
            <person name="Suarez D.L."/>
            <person name="Swayne D.E."/>
        </authorList>
    </citation>
    <scope>NUCLEOTIDE SEQUENCE [LARGE SCALE GENOMIC DNA]</scope>
    <source>
        <strain evidence="7 8">DSM 11270</strain>
    </source>
</reference>
<dbReference type="InterPro" id="IPR003837">
    <property type="entry name" value="GatC"/>
</dbReference>
<dbReference type="PANTHER" id="PTHR15004">
    <property type="entry name" value="GLUTAMYL-TRNA(GLN) AMIDOTRANSFERASE SUBUNIT C, MITOCHONDRIAL"/>
    <property type="match status" value="1"/>
</dbReference>
<comment type="function">
    <text evidence="3 6">Allows the formation of correctly charged Asn-tRNA(Asn) or Gln-tRNA(Gln) through the transamidation of misacylated Asp-tRNA(Asn) or Glu-tRNA(Gln) in organisms which lack either or both of asparaginyl-tRNA or glutaminyl-tRNA synthetases. The reaction takes place in the presence of glutamine and ATP through an activated phospho-Asp-tRNA(Asn) or phospho-Glu-tRNA(Gln).</text>
</comment>
<evidence type="ECO:0000256" key="2">
    <source>
        <dbReference type="ARBA" id="ARBA00011123"/>
    </source>
</evidence>
<dbReference type="Pfam" id="PF02686">
    <property type="entry name" value="GatC"/>
    <property type="match status" value="1"/>
</dbReference>
<comment type="catalytic activity">
    <reaction evidence="4 6">
        <text>L-aspartyl-tRNA(Asn) + L-glutamine + ATP + H2O = L-asparaginyl-tRNA(Asn) + L-glutamate + ADP + phosphate + 2 H(+)</text>
        <dbReference type="Rhea" id="RHEA:14513"/>
        <dbReference type="Rhea" id="RHEA-COMP:9674"/>
        <dbReference type="Rhea" id="RHEA-COMP:9677"/>
        <dbReference type="ChEBI" id="CHEBI:15377"/>
        <dbReference type="ChEBI" id="CHEBI:15378"/>
        <dbReference type="ChEBI" id="CHEBI:29985"/>
        <dbReference type="ChEBI" id="CHEBI:30616"/>
        <dbReference type="ChEBI" id="CHEBI:43474"/>
        <dbReference type="ChEBI" id="CHEBI:58359"/>
        <dbReference type="ChEBI" id="CHEBI:78515"/>
        <dbReference type="ChEBI" id="CHEBI:78516"/>
        <dbReference type="ChEBI" id="CHEBI:456216"/>
    </reaction>
</comment>
<keyword evidence="6" id="KW-0648">Protein biosynthesis</keyword>
<dbReference type="NCBIfam" id="TIGR00135">
    <property type="entry name" value="gatC"/>
    <property type="match status" value="1"/>
</dbReference>
<evidence type="ECO:0000256" key="4">
    <source>
        <dbReference type="ARBA" id="ARBA00047380"/>
    </source>
</evidence>
<evidence type="ECO:0000256" key="1">
    <source>
        <dbReference type="ARBA" id="ARBA00010757"/>
    </source>
</evidence>
<keyword evidence="8" id="KW-1185">Reference proteome</keyword>
<dbReference type="EC" id="6.3.5.-" evidence="6"/>
<dbReference type="PANTHER" id="PTHR15004:SF0">
    <property type="entry name" value="GLUTAMYL-TRNA(GLN) AMIDOTRANSFERASE SUBUNIT C, MITOCHONDRIAL"/>
    <property type="match status" value="1"/>
</dbReference>
<proteinExistence type="inferred from homology"/>
<evidence type="ECO:0000256" key="6">
    <source>
        <dbReference type="HAMAP-Rule" id="MF_00122"/>
    </source>
</evidence>
<dbReference type="InterPro" id="IPR036113">
    <property type="entry name" value="Asp/Glu-ADT_sf_sub_c"/>
</dbReference>
<dbReference type="Gene3D" id="1.10.20.60">
    <property type="entry name" value="Glu-tRNAGln amidotransferase C subunit, N-terminal domain"/>
    <property type="match status" value="1"/>
</dbReference>
<comment type="similarity">
    <text evidence="1 6">Belongs to the GatC family.</text>
</comment>
<name>A0A1W1UH65_DESTI</name>
<keyword evidence="6" id="KW-0547">Nucleotide-binding</keyword>
<dbReference type="GO" id="GO:0006450">
    <property type="term" value="P:regulation of translational fidelity"/>
    <property type="evidence" value="ECO:0007669"/>
    <property type="project" value="InterPro"/>
</dbReference>
<dbReference type="GO" id="GO:0050566">
    <property type="term" value="F:asparaginyl-tRNA synthase (glutamine-hydrolyzing) activity"/>
    <property type="evidence" value="ECO:0007669"/>
    <property type="project" value="RHEA"/>
</dbReference>
<sequence>MKINIKDVEHVALLSRLTLTEDEKEEQVEQLNKILGAMDILNTVDTSNIKPLSHILPTKNVLRDDKVGETLSEERTFQNAPEVEERMFKVPKIV</sequence>
<dbReference type="GO" id="GO:0016740">
    <property type="term" value="F:transferase activity"/>
    <property type="evidence" value="ECO:0007669"/>
    <property type="project" value="UniProtKB-KW"/>
</dbReference>
<dbReference type="GO" id="GO:0070681">
    <property type="term" value="P:glutaminyl-tRNAGln biosynthesis via transamidation"/>
    <property type="evidence" value="ECO:0007669"/>
    <property type="project" value="TreeGrafter"/>
</dbReference>
<dbReference type="HAMAP" id="MF_00122">
    <property type="entry name" value="GatC"/>
    <property type="match status" value="1"/>
</dbReference>
<dbReference type="RefSeq" id="WP_084051946.1">
    <property type="nucleotide sequence ID" value="NZ_FWWT01000005.1"/>
</dbReference>
<dbReference type="STRING" id="656914.SAMN00017405_0841"/>
<accession>A0A1W1UH65</accession>
<dbReference type="GO" id="GO:0006412">
    <property type="term" value="P:translation"/>
    <property type="evidence" value="ECO:0007669"/>
    <property type="project" value="UniProtKB-UniRule"/>
</dbReference>
<dbReference type="EMBL" id="FWWT01000005">
    <property type="protein sequence ID" value="SMB80151.1"/>
    <property type="molecule type" value="Genomic_DNA"/>
</dbReference>
<keyword evidence="7" id="KW-0808">Transferase</keyword>
<evidence type="ECO:0000313" key="7">
    <source>
        <dbReference type="EMBL" id="SMB80151.1"/>
    </source>
</evidence>